<dbReference type="GO" id="GO:0005886">
    <property type="term" value="C:plasma membrane"/>
    <property type="evidence" value="ECO:0007669"/>
    <property type="project" value="UniProtKB-SubCell"/>
</dbReference>
<evidence type="ECO:0000256" key="1">
    <source>
        <dbReference type="ARBA" id="ARBA00003540"/>
    </source>
</evidence>
<dbReference type="EMBL" id="LUUJ01000086">
    <property type="protein sequence ID" value="OAI14832.1"/>
    <property type="molecule type" value="Genomic_DNA"/>
</dbReference>
<evidence type="ECO:0000313" key="15">
    <source>
        <dbReference type="EMBL" id="OAI28565.1"/>
    </source>
</evidence>
<keyword evidence="5 12" id="KW-0813">Transport</keyword>
<dbReference type="InterPro" id="IPR003400">
    <property type="entry name" value="ExbD"/>
</dbReference>
<dbReference type="PANTHER" id="PTHR30558">
    <property type="entry name" value="EXBD MEMBRANE COMPONENT OF PMF-DRIVEN MACROMOLECULE IMPORT SYSTEM"/>
    <property type="match status" value="1"/>
</dbReference>
<keyword evidence="9 12" id="KW-0653">Protein transport</keyword>
<evidence type="ECO:0000256" key="2">
    <source>
        <dbReference type="ARBA" id="ARBA00004249"/>
    </source>
</evidence>
<evidence type="ECO:0000313" key="16">
    <source>
        <dbReference type="Proteomes" id="UP000077734"/>
    </source>
</evidence>
<dbReference type="EMBL" id="LUUL01000055">
    <property type="protein sequence ID" value="OAI28565.1"/>
    <property type="molecule type" value="Genomic_DNA"/>
</dbReference>
<protein>
    <submittedName>
        <fullName evidence="14">Biopolymer transporter ExbD</fullName>
    </submittedName>
</protein>
<evidence type="ECO:0000256" key="6">
    <source>
        <dbReference type="ARBA" id="ARBA00022475"/>
    </source>
</evidence>
<dbReference type="Proteomes" id="UP000077734">
    <property type="component" value="Unassembled WGS sequence"/>
</dbReference>
<evidence type="ECO:0000256" key="5">
    <source>
        <dbReference type="ARBA" id="ARBA00022448"/>
    </source>
</evidence>
<dbReference type="Pfam" id="PF02472">
    <property type="entry name" value="ExbD"/>
    <property type="match status" value="1"/>
</dbReference>
<comment type="caution">
    <text evidence="14">The sequence shown here is derived from an EMBL/GenBank/DDBJ whole genome shotgun (WGS) entry which is preliminary data.</text>
</comment>
<dbReference type="Proteomes" id="UP000077857">
    <property type="component" value="Unassembled WGS sequence"/>
</dbReference>
<keyword evidence="8 12" id="KW-0812">Transmembrane</keyword>
<feature type="transmembrane region" description="Helical" evidence="13">
    <location>
        <begin position="20"/>
        <end position="42"/>
    </location>
</feature>
<keyword evidence="11 13" id="KW-0472">Membrane</keyword>
<dbReference type="RefSeq" id="WP_054763634.1">
    <property type="nucleotide sequence ID" value="NZ_AP019777.1"/>
</dbReference>
<comment type="subunit">
    <text evidence="4">The accessory proteins ExbB and ExbD seem to form a complex with TonB.</text>
</comment>
<evidence type="ECO:0000256" key="4">
    <source>
        <dbReference type="ARBA" id="ARBA00011471"/>
    </source>
</evidence>
<organism evidence="14 17">
    <name type="scientific">Methylomonas koyamae</name>
    <dbReference type="NCBI Taxonomy" id="702114"/>
    <lineage>
        <taxon>Bacteria</taxon>
        <taxon>Pseudomonadati</taxon>
        <taxon>Pseudomonadota</taxon>
        <taxon>Gammaproteobacteria</taxon>
        <taxon>Methylococcales</taxon>
        <taxon>Methylococcaceae</taxon>
        <taxon>Methylomonas</taxon>
    </lineage>
</organism>
<gene>
    <name evidence="15" type="ORF">A1356_06805</name>
    <name evidence="14" type="ORF">A1507_01115</name>
</gene>
<dbReference type="PANTHER" id="PTHR30558:SF12">
    <property type="entry name" value="BIOPOLYMER TRANSPORT PROTEIN EXBD"/>
    <property type="match status" value="1"/>
</dbReference>
<comment type="function">
    <text evidence="1">Involved in the TonB-dependent energy-dependent transport of various receptor-bound substrates.</text>
</comment>
<reference evidence="14 17" key="1">
    <citation type="submission" date="2016-03" db="EMBL/GenBank/DDBJ databases">
        <authorList>
            <person name="Ploux O."/>
        </authorList>
    </citation>
    <scope>NUCLEOTIDE SEQUENCE [LARGE SCALE GENOMIC DNA]</scope>
    <source>
        <strain evidence="14 17">R-45378</strain>
    </source>
</reference>
<evidence type="ECO:0000256" key="8">
    <source>
        <dbReference type="ARBA" id="ARBA00022692"/>
    </source>
</evidence>
<accession>A0A177NAB8</accession>
<evidence type="ECO:0000256" key="11">
    <source>
        <dbReference type="ARBA" id="ARBA00023136"/>
    </source>
</evidence>
<proteinExistence type="inferred from homology"/>
<keyword evidence="10 13" id="KW-1133">Transmembrane helix</keyword>
<evidence type="ECO:0000313" key="14">
    <source>
        <dbReference type="EMBL" id="OAI14832.1"/>
    </source>
</evidence>
<comment type="subcellular location">
    <subcellularLocation>
        <location evidence="2">Cell inner membrane</location>
        <topology evidence="2">Single-pass type II membrane protein</topology>
    </subcellularLocation>
    <subcellularLocation>
        <location evidence="12">Cell membrane</location>
        <topology evidence="12">Single-pass type II membrane protein</topology>
    </subcellularLocation>
</comment>
<evidence type="ECO:0000256" key="10">
    <source>
        <dbReference type="ARBA" id="ARBA00022989"/>
    </source>
</evidence>
<evidence type="ECO:0000256" key="9">
    <source>
        <dbReference type="ARBA" id="ARBA00022927"/>
    </source>
</evidence>
<evidence type="ECO:0000313" key="17">
    <source>
        <dbReference type="Proteomes" id="UP000077857"/>
    </source>
</evidence>
<keyword evidence="16" id="KW-1185">Reference proteome</keyword>
<evidence type="ECO:0000256" key="3">
    <source>
        <dbReference type="ARBA" id="ARBA00005811"/>
    </source>
</evidence>
<dbReference type="GO" id="GO:0022857">
    <property type="term" value="F:transmembrane transporter activity"/>
    <property type="evidence" value="ECO:0007669"/>
    <property type="project" value="InterPro"/>
</dbReference>
<evidence type="ECO:0000256" key="13">
    <source>
        <dbReference type="SAM" id="Phobius"/>
    </source>
</evidence>
<keyword evidence="6" id="KW-1003">Cell membrane</keyword>
<dbReference type="OrthoDB" id="9798629at2"/>
<name>A0A177NAB8_9GAMM</name>
<dbReference type="AlphaFoldDB" id="A0A177NAB8"/>
<evidence type="ECO:0000256" key="7">
    <source>
        <dbReference type="ARBA" id="ARBA00022519"/>
    </source>
</evidence>
<sequence>MAFGNFDQNKAGGHAMAEINMIPLIDVMLVLLVIFMITAPMMTHSVKIDLPKASSQVQPAPAVEPVNLAIDGDGHLFWNQDAVSREQLQQRLQPLGQQADGPEVHIRADRNVAYHFIAETLADAANAGVSKIGFVSEPDTK</sequence>
<keyword evidence="7" id="KW-0997">Cell inner membrane</keyword>
<reference evidence="15 16" key="2">
    <citation type="submission" date="2016-03" db="EMBL/GenBank/DDBJ databases">
        <authorList>
            <person name="Heylen K."/>
            <person name="De Vos P."/>
            <person name="Vekeman B."/>
        </authorList>
    </citation>
    <scope>NUCLEOTIDE SEQUENCE [LARGE SCALE GENOMIC DNA]</scope>
    <source>
        <strain evidence="15 16">R-49807</strain>
    </source>
</reference>
<dbReference type="Gene3D" id="3.30.420.270">
    <property type="match status" value="1"/>
</dbReference>
<dbReference type="GO" id="GO:0015031">
    <property type="term" value="P:protein transport"/>
    <property type="evidence" value="ECO:0007669"/>
    <property type="project" value="UniProtKB-KW"/>
</dbReference>
<evidence type="ECO:0000256" key="12">
    <source>
        <dbReference type="RuleBase" id="RU003879"/>
    </source>
</evidence>
<comment type="similarity">
    <text evidence="3 12">Belongs to the ExbD/TolR family.</text>
</comment>